<reference evidence="2" key="2">
    <citation type="submission" date="2023-05" db="EMBL/GenBank/DDBJ databases">
        <authorList>
            <consortium name="Lawrence Berkeley National Laboratory"/>
            <person name="Steindorff A."/>
            <person name="Hensen N."/>
            <person name="Bonometti L."/>
            <person name="Westerberg I."/>
            <person name="Brannstrom I.O."/>
            <person name="Guillou S."/>
            <person name="Cros-Aarteil S."/>
            <person name="Calhoun S."/>
            <person name="Haridas S."/>
            <person name="Kuo A."/>
            <person name="Mondo S."/>
            <person name="Pangilinan J."/>
            <person name="Riley R."/>
            <person name="Labutti K."/>
            <person name="Andreopoulos B."/>
            <person name="Lipzen A."/>
            <person name="Chen C."/>
            <person name="Yanf M."/>
            <person name="Daum C."/>
            <person name="Ng V."/>
            <person name="Clum A."/>
            <person name="Ohm R."/>
            <person name="Martin F."/>
            <person name="Silar P."/>
            <person name="Natvig D."/>
            <person name="Lalanne C."/>
            <person name="Gautier V."/>
            <person name="Ament-Velasquez S.L."/>
            <person name="Kruys A."/>
            <person name="Hutchinson M.I."/>
            <person name="Powell A.J."/>
            <person name="Barry K."/>
            <person name="Miller A.N."/>
            <person name="Grigoriev I.V."/>
            <person name="Debuchy R."/>
            <person name="Gladieux P."/>
            <person name="Thoren M.H."/>
            <person name="Johannesson H."/>
        </authorList>
    </citation>
    <scope>NUCLEOTIDE SEQUENCE</scope>
    <source>
        <strain evidence="2">PSN293</strain>
    </source>
</reference>
<evidence type="ECO:0000256" key="1">
    <source>
        <dbReference type="SAM" id="Phobius"/>
    </source>
</evidence>
<reference evidence="2" key="1">
    <citation type="journal article" date="2023" name="Mol. Phylogenet. Evol.">
        <title>Genome-scale phylogeny and comparative genomics of the fungal order Sordariales.</title>
        <authorList>
            <person name="Hensen N."/>
            <person name="Bonometti L."/>
            <person name="Westerberg I."/>
            <person name="Brannstrom I.O."/>
            <person name="Guillou S."/>
            <person name="Cros-Aarteil S."/>
            <person name="Calhoun S."/>
            <person name="Haridas S."/>
            <person name="Kuo A."/>
            <person name="Mondo S."/>
            <person name="Pangilinan J."/>
            <person name="Riley R."/>
            <person name="LaButti K."/>
            <person name="Andreopoulos B."/>
            <person name="Lipzen A."/>
            <person name="Chen C."/>
            <person name="Yan M."/>
            <person name="Daum C."/>
            <person name="Ng V."/>
            <person name="Clum A."/>
            <person name="Steindorff A."/>
            <person name="Ohm R.A."/>
            <person name="Martin F."/>
            <person name="Silar P."/>
            <person name="Natvig D.O."/>
            <person name="Lalanne C."/>
            <person name="Gautier V."/>
            <person name="Ament-Velasquez S.L."/>
            <person name="Kruys A."/>
            <person name="Hutchinson M.I."/>
            <person name="Powell A.J."/>
            <person name="Barry K."/>
            <person name="Miller A.N."/>
            <person name="Grigoriev I.V."/>
            <person name="Debuchy R."/>
            <person name="Gladieux P."/>
            <person name="Hiltunen Thoren M."/>
            <person name="Johannesson H."/>
        </authorList>
    </citation>
    <scope>NUCLEOTIDE SEQUENCE</scope>
    <source>
        <strain evidence="2">PSN293</strain>
    </source>
</reference>
<evidence type="ECO:0008006" key="4">
    <source>
        <dbReference type="Google" id="ProtNLM"/>
    </source>
</evidence>
<keyword evidence="1" id="KW-0812">Transmembrane</keyword>
<evidence type="ECO:0000313" key="2">
    <source>
        <dbReference type="EMBL" id="KAK4208507.1"/>
    </source>
</evidence>
<sequence length="111" mass="11405">MFADILGAMAAFSIISCGVPVMLATVIAIPLGIAMILVTITSIMAAVVVMMPIFILGGLISATAVCLGTAMLFCGHRSQCLGKPQSHASRVSVLEVDIGSSRIKGDKNGKL</sequence>
<keyword evidence="3" id="KW-1185">Reference proteome</keyword>
<feature type="transmembrane region" description="Helical" evidence="1">
    <location>
        <begin position="43"/>
        <end position="73"/>
    </location>
</feature>
<organism evidence="2 3">
    <name type="scientific">Rhypophila decipiens</name>
    <dbReference type="NCBI Taxonomy" id="261697"/>
    <lineage>
        <taxon>Eukaryota</taxon>
        <taxon>Fungi</taxon>
        <taxon>Dikarya</taxon>
        <taxon>Ascomycota</taxon>
        <taxon>Pezizomycotina</taxon>
        <taxon>Sordariomycetes</taxon>
        <taxon>Sordariomycetidae</taxon>
        <taxon>Sordariales</taxon>
        <taxon>Naviculisporaceae</taxon>
        <taxon>Rhypophila</taxon>
    </lineage>
</organism>
<accession>A0AAN7B3E5</accession>
<keyword evidence="1" id="KW-0472">Membrane</keyword>
<gene>
    <name evidence="2" type="ORF">QBC37DRAFT_405205</name>
</gene>
<feature type="transmembrane region" description="Helical" evidence="1">
    <location>
        <begin position="12"/>
        <end position="37"/>
    </location>
</feature>
<dbReference type="AlphaFoldDB" id="A0AAN7B3E5"/>
<proteinExistence type="predicted"/>
<comment type="caution">
    <text evidence="2">The sequence shown here is derived from an EMBL/GenBank/DDBJ whole genome shotgun (WGS) entry which is preliminary data.</text>
</comment>
<dbReference type="EMBL" id="MU858240">
    <property type="protein sequence ID" value="KAK4208507.1"/>
    <property type="molecule type" value="Genomic_DNA"/>
</dbReference>
<keyword evidence="1" id="KW-1133">Transmembrane helix</keyword>
<name>A0AAN7B3E5_9PEZI</name>
<evidence type="ECO:0000313" key="3">
    <source>
        <dbReference type="Proteomes" id="UP001301769"/>
    </source>
</evidence>
<dbReference type="Proteomes" id="UP001301769">
    <property type="component" value="Unassembled WGS sequence"/>
</dbReference>
<protein>
    <recommendedName>
        <fullName evidence="4">Oleosin</fullName>
    </recommendedName>
</protein>